<keyword evidence="1" id="KW-0479">Metal-binding</keyword>
<dbReference type="Proteomes" id="UP000325577">
    <property type="component" value="Linkage Group LG15"/>
</dbReference>
<dbReference type="GO" id="GO:0046872">
    <property type="term" value="F:metal ion binding"/>
    <property type="evidence" value="ECO:0007669"/>
    <property type="project" value="UniProtKB-KW"/>
</dbReference>
<dbReference type="AlphaFoldDB" id="A0A5J5B8I9"/>
<dbReference type="EMBL" id="CM018038">
    <property type="protein sequence ID" value="KAA8538067.1"/>
    <property type="molecule type" value="Genomic_DNA"/>
</dbReference>
<evidence type="ECO:0000256" key="1">
    <source>
        <dbReference type="ARBA" id="ARBA00022723"/>
    </source>
</evidence>
<name>A0A5J5B8I9_9ASTE</name>
<evidence type="ECO:0000313" key="2">
    <source>
        <dbReference type="EMBL" id="KAA8538067.1"/>
    </source>
</evidence>
<dbReference type="InterPro" id="IPR022636">
    <property type="entry name" value="S-AdoMet_synthetase_sfam"/>
</dbReference>
<organism evidence="2 3">
    <name type="scientific">Nyssa sinensis</name>
    <dbReference type="NCBI Taxonomy" id="561372"/>
    <lineage>
        <taxon>Eukaryota</taxon>
        <taxon>Viridiplantae</taxon>
        <taxon>Streptophyta</taxon>
        <taxon>Embryophyta</taxon>
        <taxon>Tracheophyta</taxon>
        <taxon>Spermatophyta</taxon>
        <taxon>Magnoliopsida</taxon>
        <taxon>eudicotyledons</taxon>
        <taxon>Gunneridae</taxon>
        <taxon>Pentapetalae</taxon>
        <taxon>asterids</taxon>
        <taxon>Cornales</taxon>
        <taxon>Nyssaceae</taxon>
        <taxon>Nyssa</taxon>
    </lineage>
</organism>
<evidence type="ECO:0000313" key="3">
    <source>
        <dbReference type="Proteomes" id="UP000325577"/>
    </source>
</evidence>
<keyword evidence="3" id="KW-1185">Reference proteome</keyword>
<accession>A0A5J5B8I9</accession>
<dbReference type="SUPFAM" id="SSF55973">
    <property type="entry name" value="S-adenosylmethionine synthetase"/>
    <property type="match status" value="1"/>
</dbReference>
<protein>
    <submittedName>
        <fullName evidence="2">Uncharacterized protein</fullName>
    </submittedName>
</protein>
<sequence>MSRGSAVSGLKRKKKGDKLYDQISDVVLNACLEQDSDTCRSIRFVFDDVGLDADNCKVLVNIEQQCS</sequence>
<gene>
    <name evidence="2" type="ORF">F0562_027353</name>
</gene>
<dbReference type="OrthoDB" id="5852090at2759"/>
<reference evidence="2 3" key="1">
    <citation type="submission" date="2019-09" db="EMBL/GenBank/DDBJ databases">
        <title>A chromosome-level genome assembly of the Chinese tupelo Nyssa sinensis.</title>
        <authorList>
            <person name="Yang X."/>
            <person name="Kang M."/>
            <person name="Yang Y."/>
            <person name="Xiong H."/>
            <person name="Wang M."/>
            <person name="Zhang Z."/>
            <person name="Wang Z."/>
            <person name="Wu H."/>
            <person name="Ma T."/>
            <person name="Liu J."/>
            <person name="Xi Z."/>
        </authorList>
    </citation>
    <scope>NUCLEOTIDE SEQUENCE [LARGE SCALE GENOMIC DNA]</scope>
    <source>
        <strain evidence="2">J267</strain>
        <tissue evidence="2">Leaf</tissue>
    </source>
</reference>
<proteinExistence type="predicted"/>
<dbReference type="GO" id="GO:0004478">
    <property type="term" value="F:methionine adenosyltransferase activity"/>
    <property type="evidence" value="ECO:0007669"/>
    <property type="project" value="InterPro"/>
</dbReference>
<dbReference type="GO" id="GO:0006556">
    <property type="term" value="P:S-adenosylmethionine biosynthetic process"/>
    <property type="evidence" value="ECO:0007669"/>
    <property type="project" value="InterPro"/>
</dbReference>